<accession>A0ABW0C842</accession>
<evidence type="ECO:0000313" key="3">
    <source>
        <dbReference type="Proteomes" id="UP001596162"/>
    </source>
</evidence>
<feature type="transmembrane region" description="Helical" evidence="1">
    <location>
        <begin position="119"/>
        <end position="137"/>
    </location>
</feature>
<proteinExistence type="predicted"/>
<feature type="transmembrane region" description="Helical" evidence="1">
    <location>
        <begin position="170"/>
        <end position="190"/>
    </location>
</feature>
<name>A0ABW0C842_9FLAO</name>
<feature type="transmembrane region" description="Helical" evidence="1">
    <location>
        <begin position="80"/>
        <end position="98"/>
    </location>
</feature>
<dbReference type="EMBL" id="JBHSLA010000006">
    <property type="protein sequence ID" value="MFC5196382.1"/>
    <property type="molecule type" value="Genomic_DNA"/>
</dbReference>
<dbReference type="Proteomes" id="UP001596162">
    <property type="component" value="Unassembled WGS sequence"/>
</dbReference>
<keyword evidence="3" id="KW-1185">Reference proteome</keyword>
<feature type="transmembrane region" description="Helical" evidence="1">
    <location>
        <begin position="12"/>
        <end position="31"/>
    </location>
</feature>
<keyword evidence="1" id="KW-0472">Membrane</keyword>
<comment type="caution">
    <text evidence="2">The sequence shown here is derived from an EMBL/GenBank/DDBJ whole genome shotgun (WGS) entry which is preliminary data.</text>
</comment>
<organism evidence="2 3">
    <name type="scientific">Bizionia hallyeonensis</name>
    <dbReference type="NCBI Taxonomy" id="1123757"/>
    <lineage>
        <taxon>Bacteria</taxon>
        <taxon>Pseudomonadati</taxon>
        <taxon>Bacteroidota</taxon>
        <taxon>Flavobacteriia</taxon>
        <taxon>Flavobacteriales</taxon>
        <taxon>Flavobacteriaceae</taxon>
        <taxon>Bizionia</taxon>
    </lineage>
</organism>
<feature type="transmembrane region" description="Helical" evidence="1">
    <location>
        <begin position="143"/>
        <end position="163"/>
    </location>
</feature>
<gene>
    <name evidence="2" type="ORF">ACFPH8_13665</name>
</gene>
<evidence type="ECO:0000313" key="2">
    <source>
        <dbReference type="EMBL" id="MFC5196382.1"/>
    </source>
</evidence>
<sequence>MAYFAVQLQTKTLFYLGFFALITFLYAIPFLPKKFYLNKQQNLRNVSGLKVYVIAVVWSGVTVIIPLINNDRLLDSTVIWAFAQRFLFVLAMMLPFEIRDMQFDSIKLATIPQKIGIKNTKIMGVILACLFFGMEFFMPEKALGKLIIQFGITGLVILSILFSRKNQGKYYSGFWVESIPILWLVLTLLFG</sequence>
<keyword evidence="1" id="KW-1133">Transmembrane helix</keyword>
<dbReference type="RefSeq" id="WP_376861767.1">
    <property type="nucleotide sequence ID" value="NZ_JBHSLA010000006.1"/>
</dbReference>
<evidence type="ECO:0008006" key="4">
    <source>
        <dbReference type="Google" id="ProtNLM"/>
    </source>
</evidence>
<evidence type="ECO:0000256" key="1">
    <source>
        <dbReference type="SAM" id="Phobius"/>
    </source>
</evidence>
<protein>
    <recommendedName>
        <fullName evidence="4">UbiA prenyltransferase family protein</fullName>
    </recommendedName>
</protein>
<reference evidence="3" key="1">
    <citation type="journal article" date="2019" name="Int. J. Syst. Evol. Microbiol.">
        <title>The Global Catalogue of Microorganisms (GCM) 10K type strain sequencing project: providing services to taxonomists for standard genome sequencing and annotation.</title>
        <authorList>
            <consortium name="The Broad Institute Genomics Platform"/>
            <consortium name="The Broad Institute Genome Sequencing Center for Infectious Disease"/>
            <person name="Wu L."/>
            <person name="Ma J."/>
        </authorList>
    </citation>
    <scope>NUCLEOTIDE SEQUENCE [LARGE SCALE GENOMIC DNA]</scope>
    <source>
        <strain evidence="3">JCM 17978</strain>
    </source>
</reference>
<feature type="transmembrane region" description="Helical" evidence="1">
    <location>
        <begin position="51"/>
        <end position="68"/>
    </location>
</feature>
<keyword evidence="1" id="KW-0812">Transmembrane</keyword>